<dbReference type="SMART" id="SM00256">
    <property type="entry name" value="FBOX"/>
    <property type="match status" value="1"/>
</dbReference>
<dbReference type="SUPFAM" id="SSF81383">
    <property type="entry name" value="F-box domain"/>
    <property type="match status" value="1"/>
</dbReference>
<dbReference type="SUPFAM" id="SSF52058">
    <property type="entry name" value="L domain-like"/>
    <property type="match status" value="1"/>
</dbReference>
<dbReference type="InterPro" id="IPR053781">
    <property type="entry name" value="F-box_AtFBL13-like"/>
</dbReference>
<organism evidence="2 3">
    <name type="scientific">Striga hermonthica</name>
    <name type="common">Purple witchweed</name>
    <name type="synonym">Buchnera hermonthica</name>
    <dbReference type="NCBI Taxonomy" id="68872"/>
    <lineage>
        <taxon>Eukaryota</taxon>
        <taxon>Viridiplantae</taxon>
        <taxon>Streptophyta</taxon>
        <taxon>Embryophyta</taxon>
        <taxon>Tracheophyta</taxon>
        <taxon>Spermatophyta</taxon>
        <taxon>Magnoliopsida</taxon>
        <taxon>eudicotyledons</taxon>
        <taxon>Gunneridae</taxon>
        <taxon>Pentapetalae</taxon>
        <taxon>asterids</taxon>
        <taxon>lamiids</taxon>
        <taxon>Lamiales</taxon>
        <taxon>Orobanchaceae</taxon>
        <taxon>Buchnereae</taxon>
        <taxon>Striga</taxon>
    </lineage>
</organism>
<dbReference type="InterPro" id="IPR006566">
    <property type="entry name" value="FBD"/>
</dbReference>
<evidence type="ECO:0000313" key="3">
    <source>
        <dbReference type="Proteomes" id="UP001153555"/>
    </source>
</evidence>
<dbReference type="InterPro" id="IPR032675">
    <property type="entry name" value="LRR_dom_sf"/>
</dbReference>
<dbReference type="InterPro" id="IPR036047">
    <property type="entry name" value="F-box-like_dom_sf"/>
</dbReference>
<dbReference type="InterPro" id="IPR050232">
    <property type="entry name" value="FBL13/AtMIF1-like"/>
</dbReference>
<protein>
    <recommendedName>
        <fullName evidence="1">F-box domain-containing protein</fullName>
    </recommendedName>
</protein>
<evidence type="ECO:0000313" key="2">
    <source>
        <dbReference type="EMBL" id="CAA0815966.1"/>
    </source>
</evidence>
<proteinExistence type="predicted"/>
<dbReference type="EMBL" id="CACSLK010013932">
    <property type="protein sequence ID" value="CAA0815966.1"/>
    <property type="molecule type" value="Genomic_DNA"/>
</dbReference>
<reference evidence="2" key="1">
    <citation type="submission" date="2019-12" db="EMBL/GenBank/DDBJ databases">
        <authorList>
            <person name="Scholes J."/>
        </authorList>
    </citation>
    <scope>NUCLEOTIDE SEQUENCE</scope>
</reference>
<keyword evidence="3" id="KW-1185">Reference proteome</keyword>
<dbReference type="Gene3D" id="1.20.1280.50">
    <property type="match status" value="1"/>
</dbReference>
<dbReference type="CDD" id="cd22160">
    <property type="entry name" value="F-box_AtFBL13-like"/>
    <property type="match status" value="1"/>
</dbReference>
<dbReference type="OrthoDB" id="976179at2759"/>
<evidence type="ECO:0000259" key="1">
    <source>
        <dbReference type="PROSITE" id="PS50181"/>
    </source>
</evidence>
<dbReference type="PROSITE" id="PS50181">
    <property type="entry name" value="FBOX"/>
    <property type="match status" value="1"/>
</dbReference>
<sequence length="433" mass="50120">MLSRLPDEVICDILSFLPTKISVSTCVLSKRWSFLWAHVPVWDFEAEFFEDETQNPDVIHRVLLWHKAKTMHTLRLTRIDCNEYQLDTWITTAIRRKIRNLYLDFVYAETTVKLHRPLFNCKTVVDMMLGNCKGFSSTGDICLPSLKRLHLSRVEYEDDKSLPHLLSGCPLLQELILDCEYFENCLRSFNISSSTIRMLEVNLITECQYVPHFWFFTNASALRCLRMGNCDLDCITFSKDVASLVEVDICFTSCSAWSIDYSDDPNVVEFFDRLSKIKFLKISSHNDLNIIDGFVGSMEKLNNLTKLELRVVVEWYLLVEFLRVADNLQVLIADVEIRNSCTEPKQVPKCLLSSLKTITIKQPGFEEHELDLVRYLLRNSQVLERMEISPRKGISSWSSSCFLDLTATFKALQRIALFERGSKACQLAFFLDC</sequence>
<dbReference type="AlphaFoldDB" id="A0A9N7MWL2"/>
<dbReference type="Pfam" id="PF24758">
    <property type="entry name" value="LRR_At5g56370"/>
    <property type="match status" value="1"/>
</dbReference>
<dbReference type="InterPro" id="IPR055411">
    <property type="entry name" value="LRR_FXL15/At3g58940/PEG3-like"/>
</dbReference>
<dbReference type="InterPro" id="IPR001810">
    <property type="entry name" value="F-box_dom"/>
</dbReference>
<dbReference type="Gene3D" id="3.80.10.10">
    <property type="entry name" value="Ribonuclease Inhibitor"/>
    <property type="match status" value="1"/>
</dbReference>
<dbReference type="SMART" id="SM00579">
    <property type="entry name" value="FBD"/>
    <property type="match status" value="1"/>
</dbReference>
<accession>A0A9N7MWL2</accession>
<dbReference type="PANTHER" id="PTHR31900">
    <property type="entry name" value="F-BOX/RNI SUPERFAMILY PROTEIN-RELATED"/>
    <property type="match status" value="1"/>
</dbReference>
<name>A0A9N7MWL2_STRHE</name>
<comment type="caution">
    <text evidence="2">The sequence shown here is derived from an EMBL/GenBank/DDBJ whole genome shotgun (WGS) entry which is preliminary data.</text>
</comment>
<gene>
    <name evidence="2" type="ORF">SHERM_15834</name>
</gene>
<dbReference type="Proteomes" id="UP001153555">
    <property type="component" value="Unassembled WGS sequence"/>
</dbReference>
<dbReference type="Pfam" id="PF08387">
    <property type="entry name" value="FBD"/>
    <property type="match status" value="1"/>
</dbReference>
<dbReference type="Pfam" id="PF00646">
    <property type="entry name" value="F-box"/>
    <property type="match status" value="1"/>
</dbReference>
<feature type="domain" description="F-box" evidence="1">
    <location>
        <begin position="1"/>
        <end position="45"/>
    </location>
</feature>
<dbReference type="PANTHER" id="PTHR31900:SF34">
    <property type="entry name" value="EMB|CAB62440.1-RELATED"/>
    <property type="match status" value="1"/>
</dbReference>